<name>A0ABS0P8B8_9BRAD</name>
<sequence length="247" mass="27183">MSDSPARHLALQGASNFRDLGGYPTTDGRITRWRHIFRSNHLGQLTAADVEIVRALGVRSAFDFRGLEERAAGICVVNEITVHSLPIEPTVVAALRAELTRGTLTAPVALELMRESYRNYVRHNTHCFRALFGHLLEDRAPLVIHCTAGKDRTGFASALILHALGVPDDIIAEDYLLTNRHYKRDATAATDLPEDVRNAIGSVETSYLAAAFEAVGSEYGDLETYLRDGLKLGEAERAALKARYLQA</sequence>
<proteinExistence type="inferred from homology"/>
<dbReference type="PANTHER" id="PTHR31126">
    <property type="entry name" value="TYROSINE-PROTEIN PHOSPHATASE"/>
    <property type="match status" value="1"/>
</dbReference>
<gene>
    <name evidence="2" type="ORF">H1B27_25030</name>
</gene>
<dbReference type="Gene3D" id="3.90.190.10">
    <property type="entry name" value="Protein tyrosine phosphatase superfamily"/>
    <property type="match status" value="1"/>
</dbReference>
<dbReference type="Proteomes" id="UP001194539">
    <property type="component" value="Unassembled WGS sequence"/>
</dbReference>
<dbReference type="EMBL" id="JACEGD010000024">
    <property type="protein sequence ID" value="MBH5389519.1"/>
    <property type="molecule type" value="Genomic_DNA"/>
</dbReference>
<protein>
    <submittedName>
        <fullName evidence="2">Tyrosine-protein phosphatase</fullName>
    </submittedName>
</protein>
<dbReference type="Pfam" id="PF13350">
    <property type="entry name" value="Y_phosphatase3"/>
    <property type="match status" value="1"/>
</dbReference>
<dbReference type="InterPro" id="IPR029021">
    <property type="entry name" value="Prot-tyrosine_phosphatase-like"/>
</dbReference>
<reference evidence="2 3" key="1">
    <citation type="submission" date="2020-07" db="EMBL/GenBank/DDBJ databases">
        <title>Bradyrhizobium diversity isolated from nodules of indigenous legumes of Western Australia.</title>
        <authorList>
            <person name="Klepa M.S."/>
        </authorList>
    </citation>
    <scope>NUCLEOTIDE SEQUENCE [LARGE SCALE GENOMIC DNA]</scope>
    <source>
        <strain evidence="2 3">CNPSo 4019</strain>
    </source>
</reference>
<dbReference type="PROSITE" id="PS00383">
    <property type="entry name" value="TYR_PHOSPHATASE_1"/>
    <property type="match status" value="1"/>
</dbReference>
<dbReference type="InterPro" id="IPR016130">
    <property type="entry name" value="Tyr_Pase_AS"/>
</dbReference>
<comment type="similarity">
    <text evidence="1">Belongs to the protein-tyrosine phosphatase family.</text>
</comment>
<organism evidence="2 3">
    <name type="scientific">Bradyrhizobium diversitatis</name>
    <dbReference type="NCBI Taxonomy" id="2755406"/>
    <lineage>
        <taxon>Bacteria</taxon>
        <taxon>Pseudomonadati</taxon>
        <taxon>Pseudomonadota</taxon>
        <taxon>Alphaproteobacteria</taxon>
        <taxon>Hyphomicrobiales</taxon>
        <taxon>Nitrobacteraceae</taxon>
        <taxon>Bradyrhizobium</taxon>
    </lineage>
</organism>
<accession>A0ABS0P8B8</accession>
<comment type="caution">
    <text evidence="2">The sequence shown here is derived from an EMBL/GenBank/DDBJ whole genome shotgun (WGS) entry which is preliminary data.</text>
</comment>
<dbReference type="InterPro" id="IPR026893">
    <property type="entry name" value="Tyr/Ser_Pase_IphP-type"/>
</dbReference>
<evidence type="ECO:0000313" key="3">
    <source>
        <dbReference type="Proteomes" id="UP001194539"/>
    </source>
</evidence>
<dbReference type="PANTHER" id="PTHR31126:SF1">
    <property type="entry name" value="TYROSINE SPECIFIC PROTEIN PHOSPHATASES DOMAIN-CONTAINING PROTEIN"/>
    <property type="match status" value="1"/>
</dbReference>
<evidence type="ECO:0000256" key="1">
    <source>
        <dbReference type="ARBA" id="ARBA00009580"/>
    </source>
</evidence>
<evidence type="ECO:0000313" key="2">
    <source>
        <dbReference type="EMBL" id="MBH5389519.1"/>
    </source>
</evidence>
<dbReference type="RefSeq" id="WP_061876529.1">
    <property type="nucleotide sequence ID" value="NZ_JACEGD010000024.1"/>
</dbReference>
<keyword evidence="3" id="KW-1185">Reference proteome</keyword>
<dbReference type="SUPFAM" id="SSF52799">
    <property type="entry name" value="(Phosphotyrosine protein) phosphatases II"/>
    <property type="match status" value="1"/>
</dbReference>